<feature type="transmembrane region" description="Helical" evidence="1">
    <location>
        <begin position="94"/>
        <end position="117"/>
    </location>
</feature>
<evidence type="ECO:0000256" key="1">
    <source>
        <dbReference type="SAM" id="Phobius"/>
    </source>
</evidence>
<keyword evidence="1" id="KW-0472">Membrane</keyword>
<dbReference type="EMBL" id="MQTW01000388">
    <property type="protein sequence ID" value="RYC80340.1"/>
    <property type="molecule type" value="Genomic_DNA"/>
</dbReference>
<organism evidence="2 3">
    <name type="scientific">Fusarium oxysporum f. sp. narcissi</name>
    <dbReference type="NCBI Taxonomy" id="451672"/>
    <lineage>
        <taxon>Eukaryota</taxon>
        <taxon>Fungi</taxon>
        <taxon>Dikarya</taxon>
        <taxon>Ascomycota</taxon>
        <taxon>Pezizomycotina</taxon>
        <taxon>Sordariomycetes</taxon>
        <taxon>Hypocreomycetidae</taxon>
        <taxon>Hypocreales</taxon>
        <taxon>Nectriaceae</taxon>
        <taxon>Fusarium</taxon>
        <taxon>Fusarium oxysporum species complex</taxon>
    </lineage>
</organism>
<protein>
    <submittedName>
        <fullName evidence="2">Uncharacterized protein</fullName>
    </submittedName>
</protein>
<feature type="transmembrane region" description="Helical" evidence="1">
    <location>
        <begin position="167"/>
        <end position="196"/>
    </location>
</feature>
<feature type="transmembrane region" description="Helical" evidence="1">
    <location>
        <begin position="56"/>
        <end position="82"/>
    </location>
</feature>
<feature type="transmembrane region" description="Helical" evidence="1">
    <location>
        <begin position="247"/>
        <end position="266"/>
    </location>
</feature>
<reference evidence="2 3" key="1">
    <citation type="submission" date="2016-12" db="EMBL/GenBank/DDBJ databases">
        <title>Draft genome sequence of Fusarium oxysporum causing rot on Narcissus.</title>
        <authorList>
            <person name="Armitage A.D."/>
            <person name="Taylor A."/>
            <person name="Clarkson J.P."/>
            <person name="Harrison R.J."/>
            <person name="Jackson A.C."/>
        </authorList>
    </citation>
    <scope>NUCLEOTIDE SEQUENCE [LARGE SCALE GENOMIC DNA]</scope>
    <source>
        <strain evidence="2 3">N139</strain>
    </source>
</reference>
<keyword evidence="1" id="KW-0812">Transmembrane</keyword>
<feature type="transmembrane region" description="Helical" evidence="1">
    <location>
        <begin position="203"/>
        <end position="227"/>
    </location>
</feature>
<name>A0A4Q2V2E7_FUSOX</name>
<accession>A0A4Q2V2E7</accession>
<evidence type="ECO:0000313" key="3">
    <source>
        <dbReference type="Proteomes" id="UP000290540"/>
    </source>
</evidence>
<keyword evidence="1" id="KW-1133">Transmembrane helix</keyword>
<dbReference type="Proteomes" id="UP000290540">
    <property type="component" value="Unassembled WGS sequence"/>
</dbReference>
<feature type="transmembrane region" description="Helical" evidence="1">
    <location>
        <begin position="16"/>
        <end position="44"/>
    </location>
</feature>
<comment type="caution">
    <text evidence="2">The sequence shown here is derived from an EMBL/GenBank/DDBJ whole genome shotgun (WGS) entry which is preliminary data.</text>
</comment>
<feature type="transmembrane region" description="Helical" evidence="1">
    <location>
        <begin position="138"/>
        <end position="161"/>
    </location>
</feature>
<proteinExistence type="predicted"/>
<evidence type="ECO:0000313" key="2">
    <source>
        <dbReference type="EMBL" id="RYC80340.1"/>
    </source>
</evidence>
<dbReference type="AlphaFoldDB" id="A0A4Q2V2E7"/>
<gene>
    <name evidence="2" type="ORF">BFJ63_vAg16768</name>
</gene>
<sequence>MEKPSWERGFTNPQNYIAIITASYIITFIGLVAPLPFLAFFLYTEYAIHQKRHIRHYIIFLAWMFVTASAAIVLACTSNGVLNDLDHAVSANTLILVANLLVVSGTTLARLCLSNVYSGILRRYWSSYGSDAIRFTRVTIIAASTLLCIVLLVSILAITLPEQFRSYYFQIAEAIVKCLAILVLATVMLLCVVPYIEPRKKQAIFVTFISSDILAPVANIFRLVIFAHRPKGPDTVLPSTQGTLCQIAEGTFLTILVSMTKLRSFIKHFVPKEQRSPPRVPALNEV</sequence>